<dbReference type="Gene3D" id="3.30.2310.20">
    <property type="entry name" value="RelE-like"/>
    <property type="match status" value="1"/>
</dbReference>
<evidence type="ECO:0000256" key="2">
    <source>
        <dbReference type="ARBA" id="ARBA00022649"/>
    </source>
</evidence>
<dbReference type="SUPFAM" id="SSF143011">
    <property type="entry name" value="RelE-like"/>
    <property type="match status" value="1"/>
</dbReference>
<evidence type="ECO:0000256" key="1">
    <source>
        <dbReference type="ARBA" id="ARBA00006226"/>
    </source>
</evidence>
<dbReference type="InterPro" id="IPR007712">
    <property type="entry name" value="RelE/ParE_toxin"/>
</dbReference>
<dbReference type="AlphaFoldDB" id="A0AB39U8V8"/>
<reference evidence="3" key="1">
    <citation type="submission" date="2023-07" db="EMBL/GenBank/DDBJ databases">
        <title>Bifidobacterium aquikefiriaerophilum sp. nov. and Bifidobacterium eccum sp. nov., isolated from water kefir.</title>
        <authorList>
            <person name="Breselge S."/>
            <person name="Bellassi P."/>
            <person name="Barcenilla C."/>
            <person name="Alvarez-Ordonez A."/>
            <person name="Morelli L."/>
            <person name="Cotter P.D."/>
        </authorList>
    </citation>
    <scope>NUCLEOTIDE SEQUENCE</scope>
    <source>
        <strain evidence="3">WK041_4_12</strain>
    </source>
</reference>
<protein>
    <submittedName>
        <fullName evidence="3">Type II toxin-antitoxin system RelE/ParE family toxin</fullName>
    </submittedName>
</protein>
<organism evidence="3">
    <name type="scientific">Bifidobacterium aquikefiricola</name>
    <dbReference type="NCBI Taxonomy" id="3059038"/>
    <lineage>
        <taxon>Bacteria</taxon>
        <taxon>Bacillati</taxon>
        <taxon>Actinomycetota</taxon>
        <taxon>Actinomycetes</taxon>
        <taxon>Bifidobacteriales</taxon>
        <taxon>Bifidobacteriaceae</taxon>
        <taxon>Bifidobacterium</taxon>
    </lineage>
</organism>
<dbReference type="PANTHER" id="PTHR35601:SF1">
    <property type="entry name" value="TOXIN RELE"/>
    <property type="match status" value="1"/>
</dbReference>
<dbReference type="EMBL" id="CP129674">
    <property type="protein sequence ID" value="XDS45438.1"/>
    <property type="molecule type" value="Genomic_DNA"/>
</dbReference>
<dbReference type="RefSeq" id="WP_369344975.1">
    <property type="nucleotide sequence ID" value="NZ_CP129674.1"/>
</dbReference>
<dbReference type="KEGG" id="baqk:QN215_04905"/>
<name>A0AB39U8V8_9BIFI</name>
<comment type="similarity">
    <text evidence="1">Belongs to the RelE toxin family.</text>
</comment>
<keyword evidence="2" id="KW-1277">Toxin-antitoxin system</keyword>
<dbReference type="PANTHER" id="PTHR35601">
    <property type="entry name" value="TOXIN RELE"/>
    <property type="match status" value="1"/>
</dbReference>
<dbReference type="Pfam" id="PF05016">
    <property type="entry name" value="ParE_toxin"/>
    <property type="match status" value="1"/>
</dbReference>
<sequence>MSYHVHLSSSALKQLKKMNRFDAQIIIDWLTDRLEGCENPRAYGKPLSVNRAGEWRYRIGKYRVSCTIEDNELTVQVFSIEHRSTVYR</sequence>
<accession>A0AB39U8V8</accession>
<evidence type="ECO:0000313" key="3">
    <source>
        <dbReference type="EMBL" id="XDS45438.1"/>
    </source>
</evidence>
<gene>
    <name evidence="3" type="ORF">QN215_04905</name>
</gene>
<proteinExistence type="inferred from homology"/>
<dbReference type="InterPro" id="IPR035093">
    <property type="entry name" value="RelE/ParE_toxin_dom_sf"/>
</dbReference>